<accession>A0A7J0FKY8</accession>
<feature type="domain" description="CW-type" evidence="5">
    <location>
        <begin position="144"/>
        <end position="194"/>
    </location>
</feature>
<dbReference type="PANTHER" id="PTHR46245">
    <property type="entry name" value="B3 DOMAIN-CONTAINING PROTEIN OS07G0563300"/>
    <property type="match status" value="1"/>
</dbReference>
<feature type="compositionally biased region" description="Polar residues" evidence="4">
    <location>
        <begin position="1"/>
        <end position="38"/>
    </location>
</feature>
<evidence type="ECO:0000256" key="1">
    <source>
        <dbReference type="ARBA" id="ARBA00022723"/>
    </source>
</evidence>
<dbReference type="PROSITE" id="PS51050">
    <property type="entry name" value="ZF_CW"/>
    <property type="match status" value="1"/>
</dbReference>
<dbReference type="GO" id="GO:0008270">
    <property type="term" value="F:zinc ion binding"/>
    <property type="evidence" value="ECO:0007669"/>
    <property type="project" value="UniProtKB-KW"/>
</dbReference>
<dbReference type="OrthoDB" id="757982at2759"/>
<keyword evidence="7" id="KW-1185">Reference proteome</keyword>
<evidence type="ECO:0000256" key="4">
    <source>
        <dbReference type="SAM" id="MobiDB-lite"/>
    </source>
</evidence>
<gene>
    <name evidence="6" type="ORF">Acr_13g0007720</name>
</gene>
<keyword evidence="1" id="KW-0479">Metal-binding</keyword>
<keyword evidence="3" id="KW-0862">Zinc</keyword>
<dbReference type="AlphaFoldDB" id="A0A7J0FKY8"/>
<dbReference type="PANTHER" id="PTHR46245:SF3">
    <property type="entry name" value="B3 DOMAIN-CONTAINING TRANSCRIPTION REPRESSOR VAL1"/>
    <property type="match status" value="1"/>
</dbReference>
<sequence>MGFRKASNSVDMQDSQTSSLANGAPSGETSTSAVNDNLPTKHGGRTNEDLLQRPMPVPEKKRSRNIGSKCKRLLMHSEDAMELRLTWAEAQELLRPPPNVKPTVVMVDDQEFEEYEASKSSWQAILLSEPPVLGKRTIFTARASGEQEQWAQCDNCSKWRRLPMDVLLSPKWTCLDNIWDSSRCSCSAPDEINPKELKGLLRVGKEPNGIAIVVHQAMCMPNRANCSAIPTVGLVTLDEPRKAGVLAENHTERRNVPQVREPSGLEALATAAVLGADAGDPDGPSAGPTTKHPRHRPGCTCIVCIQPPSGKGRHKATCICNVCLTVKRRFKTFMLRKKKREREAEIARGKDLDDVLGLMSLVHAASLPVETYLRKNGVADLGPYLLSQAAGEIDQGRLPDEGRVSSLVGYCANRGDER</sequence>
<evidence type="ECO:0000313" key="6">
    <source>
        <dbReference type="EMBL" id="GFY99371.1"/>
    </source>
</evidence>
<dbReference type="InterPro" id="IPR011124">
    <property type="entry name" value="Znf_CW"/>
</dbReference>
<dbReference type="EMBL" id="BJWL01000013">
    <property type="protein sequence ID" value="GFY99371.1"/>
    <property type="molecule type" value="Genomic_DNA"/>
</dbReference>
<dbReference type="Proteomes" id="UP000585474">
    <property type="component" value="Unassembled WGS sequence"/>
</dbReference>
<comment type="caution">
    <text evidence="6">The sequence shown here is derived from an EMBL/GenBank/DDBJ whole genome shotgun (WGS) entry which is preliminary data.</text>
</comment>
<reference evidence="6 7" key="1">
    <citation type="submission" date="2019-07" db="EMBL/GenBank/DDBJ databases">
        <title>De Novo Assembly of kiwifruit Actinidia rufa.</title>
        <authorList>
            <person name="Sugita-Konishi S."/>
            <person name="Sato K."/>
            <person name="Mori E."/>
            <person name="Abe Y."/>
            <person name="Kisaki G."/>
            <person name="Hamano K."/>
            <person name="Suezawa K."/>
            <person name="Otani M."/>
            <person name="Fukuda T."/>
            <person name="Manabe T."/>
            <person name="Gomi K."/>
            <person name="Tabuchi M."/>
            <person name="Akimitsu K."/>
            <person name="Kataoka I."/>
        </authorList>
    </citation>
    <scope>NUCLEOTIDE SEQUENCE [LARGE SCALE GENOMIC DNA]</scope>
    <source>
        <strain evidence="7">cv. Fuchu</strain>
    </source>
</reference>
<dbReference type="Gene3D" id="3.30.40.100">
    <property type="match status" value="1"/>
</dbReference>
<evidence type="ECO:0000313" key="7">
    <source>
        <dbReference type="Proteomes" id="UP000585474"/>
    </source>
</evidence>
<dbReference type="Pfam" id="PF07496">
    <property type="entry name" value="zf-CW"/>
    <property type="match status" value="1"/>
</dbReference>
<organism evidence="6 7">
    <name type="scientific">Actinidia rufa</name>
    <dbReference type="NCBI Taxonomy" id="165716"/>
    <lineage>
        <taxon>Eukaryota</taxon>
        <taxon>Viridiplantae</taxon>
        <taxon>Streptophyta</taxon>
        <taxon>Embryophyta</taxon>
        <taxon>Tracheophyta</taxon>
        <taxon>Spermatophyta</taxon>
        <taxon>Magnoliopsida</taxon>
        <taxon>eudicotyledons</taxon>
        <taxon>Gunneridae</taxon>
        <taxon>Pentapetalae</taxon>
        <taxon>asterids</taxon>
        <taxon>Ericales</taxon>
        <taxon>Actinidiaceae</taxon>
        <taxon>Actinidia</taxon>
    </lineage>
</organism>
<feature type="region of interest" description="Disordered" evidence="4">
    <location>
        <begin position="1"/>
        <end position="68"/>
    </location>
</feature>
<proteinExistence type="predicted"/>
<protein>
    <submittedName>
        <fullName evidence="6">B3 domain-containing transcription repressor VAL1</fullName>
    </submittedName>
</protein>
<evidence type="ECO:0000259" key="5">
    <source>
        <dbReference type="PROSITE" id="PS51050"/>
    </source>
</evidence>
<keyword evidence="2" id="KW-0863">Zinc-finger</keyword>
<evidence type="ECO:0000256" key="3">
    <source>
        <dbReference type="ARBA" id="ARBA00022833"/>
    </source>
</evidence>
<name>A0A7J0FKY8_9ERIC</name>
<evidence type="ECO:0000256" key="2">
    <source>
        <dbReference type="ARBA" id="ARBA00022771"/>
    </source>
</evidence>